<proteinExistence type="predicted"/>
<sequence>VSLSLAACSFCSRACFWRRSRVAEPAYSDCIWRERVSPLWVQQWSERRFNFEKYNVKLHIQYTAFRFGPRPRKYPDPVAVEGVCASSGSGCAYYGPTRKPWRWE</sequence>
<gene>
    <name evidence="1" type="ORF">SS50377_10685</name>
</gene>
<dbReference type="EMBL" id="KI545964">
    <property type="protein sequence ID" value="EST49045.1"/>
    <property type="molecule type" value="Genomic_DNA"/>
</dbReference>
<feature type="non-terminal residue" evidence="1">
    <location>
        <position position="1"/>
    </location>
</feature>
<dbReference type="AlphaFoldDB" id="V6LWS9"/>
<evidence type="ECO:0000313" key="1">
    <source>
        <dbReference type="EMBL" id="EST49045.1"/>
    </source>
</evidence>
<organism evidence="1">
    <name type="scientific">Spironucleus salmonicida</name>
    <dbReference type="NCBI Taxonomy" id="348837"/>
    <lineage>
        <taxon>Eukaryota</taxon>
        <taxon>Metamonada</taxon>
        <taxon>Diplomonadida</taxon>
        <taxon>Hexamitidae</taxon>
        <taxon>Hexamitinae</taxon>
        <taxon>Spironucleus</taxon>
    </lineage>
</organism>
<protein>
    <submittedName>
        <fullName evidence="1">Uncharacterized protein</fullName>
    </submittedName>
</protein>
<accession>V6LWS9</accession>
<name>V6LWS9_9EUKA</name>
<reference evidence="1" key="1">
    <citation type="journal article" date="2014" name="PLoS Genet.">
        <title>The Genome of Spironucleus salmonicida Highlights a Fish Pathogen Adapted to Fluctuating Environments.</title>
        <authorList>
            <person name="Xu F."/>
            <person name="Jerlstrom-Hultqvist J."/>
            <person name="Einarsson E."/>
            <person name="Astvaldsson A."/>
            <person name="Svard S.G."/>
            <person name="Andersson J.O."/>
        </authorList>
    </citation>
    <scope>NUCLEOTIDE SEQUENCE</scope>
</reference>